<dbReference type="AlphaFoldDB" id="A0AAV7Q036"/>
<evidence type="ECO:0000313" key="3">
    <source>
        <dbReference type="Proteomes" id="UP001066276"/>
    </source>
</evidence>
<accession>A0AAV7Q036</accession>
<gene>
    <name evidence="2" type="ORF">NDU88_011165</name>
</gene>
<evidence type="ECO:0000256" key="1">
    <source>
        <dbReference type="SAM" id="MobiDB-lite"/>
    </source>
</evidence>
<feature type="region of interest" description="Disordered" evidence="1">
    <location>
        <begin position="20"/>
        <end position="121"/>
    </location>
</feature>
<dbReference type="Proteomes" id="UP001066276">
    <property type="component" value="Chromosome 7"/>
</dbReference>
<evidence type="ECO:0000313" key="2">
    <source>
        <dbReference type="EMBL" id="KAJ1132864.1"/>
    </source>
</evidence>
<feature type="compositionally biased region" description="Basic residues" evidence="1">
    <location>
        <begin position="107"/>
        <end position="121"/>
    </location>
</feature>
<name>A0AAV7Q036_PLEWA</name>
<comment type="caution">
    <text evidence="2">The sequence shown here is derived from an EMBL/GenBank/DDBJ whole genome shotgun (WGS) entry which is preliminary data.</text>
</comment>
<dbReference type="EMBL" id="JANPWB010000011">
    <property type="protein sequence ID" value="KAJ1132864.1"/>
    <property type="molecule type" value="Genomic_DNA"/>
</dbReference>
<proteinExistence type="predicted"/>
<keyword evidence="3" id="KW-1185">Reference proteome</keyword>
<sequence length="121" mass="13987">MEGCVSPRIHTVMRFKFFLDHNLPNIPRGPWKVEKKSTTQDTSNGEQGTPHRKKEKAPKPLTRQEQNTGTEAKKKPAKSFRQQTEPEELHTLARPGVSSTKQESHSEKRRQVRHPRRQSVV</sequence>
<protein>
    <submittedName>
        <fullName evidence="2">Uncharacterized protein</fullName>
    </submittedName>
</protein>
<organism evidence="2 3">
    <name type="scientific">Pleurodeles waltl</name>
    <name type="common">Iberian ribbed newt</name>
    <dbReference type="NCBI Taxonomy" id="8319"/>
    <lineage>
        <taxon>Eukaryota</taxon>
        <taxon>Metazoa</taxon>
        <taxon>Chordata</taxon>
        <taxon>Craniata</taxon>
        <taxon>Vertebrata</taxon>
        <taxon>Euteleostomi</taxon>
        <taxon>Amphibia</taxon>
        <taxon>Batrachia</taxon>
        <taxon>Caudata</taxon>
        <taxon>Salamandroidea</taxon>
        <taxon>Salamandridae</taxon>
        <taxon>Pleurodelinae</taxon>
        <taxon>Pleurodeles</taxon>
    </lineage>
</organism>
<reference evidence="2" key="1">
    <citation type="journal article" date="2022" name="bioRxiv">
        <title>Sequencing and chromosome-scale assembly of the giantPleurodeles waltlgenome.</title>
        <authorList>
            <person name="Brown T."/>
            <person name="Elewa A."/>
            <person name="Iarovenko S."/>
            <person name="Subramanian E."/>
            <person name="Araus A.J."/>
            <person name="Petzold A."/>
            <person name="Susuki M."/>
            <person name="Suzuki K.-i.T."/>
            <person name="Hayashi T."/>
            <person name="Toyoda A."/>
            <person name="Oliveira C."/>
            <person name="Osipova E."/>
            <person name="Leigh N.D."/>
            <person name="Simon A."/>
            <person name="Yun M.H."/>
        </authorList>
    </citation>
    <scope>NUCLEOTIDE SEQUENCE</scope>
    <source>
        <strain evidence="2">20211129_DDA</strain>
        <tissue evidence="2">Liver</tissue>
    </source>
</reference>